<gene>
    <name evidence="1" type="ORF">N1851_030423</name>
</gene>
<dbReference type="AlphaFoldDB" id="A0AA47NRS7"/>
<reference evidence="1" key="1">
    <citation type="journal article" date="2023" name="Front. Mar. Sci.">
        <title>A new Merluccius polli reference genome to investigate the effects of global change in West African waters.</title>
        <authorList>
            <person name="Mateo J.L."/>
            <person name="Blanco-Fernandez C."/>
            <person name="Garcia-Vazquez E."/>
            <person name="Machado-Schiaffino G."/>
        </authorList>
    </citation>
    <scope>NUCLEOTIDE SEQUENCE</scope>
    <source>
        <strain evidence="1">C29</strain>
        <tissue evidence="1">Fin</tissue>
    </source>
</reference>
<proteinExistence type="predicted"/>
<dbReference type="PANTHER" id="PTHR33198:SF19">
    <property type="entry name" value="CCHC-TYPE DOMAIN-CONTAINING PROTEIN"/>
    <property type="match status" value="1"/>
</dbReference>
<sequence>MAKFHPPTNFSFDKPAEWPDWKRRFVRFRTATKLKKMARCRMCLVCSRFPEEGDEEDDFDVVLAKFDEYFVPRRNVIHERACFHQRLQRPGEKAETFIRALYELSEHCDFGASREENICDRIVVGILDKDVSRKLQLMKDLTLAVTVQTVRQSEEVASQISMQGEATGAVHEVSHKFKKFNKNVKYGGKQRGGNNGNGKCGKCGKVRHSKDENCPARETTCNKVGHWSRVCRNNKKAVSEVTEQQQLYFLGAVSKAADGSSEQWTVNLLVGSTPVEFKIDTGRCEHQRGNQT</sequence>
<protein>
    <submittedName>
        <fullName evidence="1">Uncharacterized protein</fullName>
    </submittedName>
</protein>
<comment type="caution">
    <text evidence="1">The sequence shown here is derived from an EMBL/GenBank/DDBJ whole genome shotgun (WGS) entry which is preliminary data.</text>
</comment>
<name>A0AA47NRS7_MERPO</name>
<keyword evidence="2" id="KW-1185">Reference proteome</keyword>
<dbReference type="EMBL" id="JAOPHQ010005755">
    <property type="protein sequence ID" value="KAK0134017.1"/>
    <property type="molecule type" value="Genomic_DNA"/>
</dbReference>
<dbReference type="PANTHER" id="PTHR33198">
    <property type="entry name" value="ANK_REP_REGION DOMAIN-CONTAINING PROTEIN-RELATED"/>
    <property type="match status" value="1"/>
</dbReference>
<dbReference type="Proteomes" id="UP001174136">
    <property type="component" value="Unassembled WGS sequence"/>
</dbReference>
<evidence type="ECO:0000313" key="2">
    <source>
        <dbReference type="Proteomes" id="UP001174136"/>
    </source>
</evidence>
<evidence type="ECO:0000313" key="1">
    <source>
        <dbReference type="EMBL" id="KAK0134017.1"/>
    </source>
</evidence>
<accession>A0AA47NRS7</accession>
<organism evidence="1 2">
    <name type="scientific">Merluccius polli</name>
    <name type="common">Benguela hake</name>
    <name type="synonym">Merluccius cadenati</name>
    <dbReference type="NCBI Taxonomy" id="89951"/>
    <lineage>
        <taxon>Eukaryota</taxon>
        <taxon>Metazoa</taxon>
        <taxon>Chordata</taxon>
        <taxon>Craniata</taxon>
        <taxon>Vertebrata</taxon>
        <taxon>Euteleostomi</taxon>
        <taxon>Actinopterygii</taxon>
        <taxon>Neopterygii</taxon>
        <taxon>Teleostei</taxon>
        <taxon>Neoteleostei</taxon>
        <taxon>Acanthomorphata</taxon>
        <taxon>Zeiogadaria</taxon>
        <taxon>Gadariae</taxon>
        <taxon>Gadiformes</taxon>
        <taxon>Gadoidei</taxon>
        <taxon>Merlucciidae</taxon>
        <taxon>Merluccius</taxon>
    </lineage>
</organism>